<evidence type="ECO:0000259" key="2">
    <source>
        <dbReference type="SMART" id="SM00062"/>
    </source>
</evidence>
<protein>
    <submittedName>
        <fullName evidence="3">Transporter substrate-binding domain-containing protein</fullName>
    </submittedName>
</protein>
<dbReference type="Proteomes" id="UP000831484">
    <property type="component" value="Plasmid pdjl-6-5"/>
</dbReference>
<geneLocation type="plasmid" evidence="3 4">
    <name>pdjl-6-5</name>
</geneLocation>
<reference evidence="4" key="1">
    <citation type="journal article" date="2022" name="Environ. Microbiol.">
        <title>Functional analysis, diversity, and distribution of carbendazim hydrolases MheI and CbmA, responsible for the initial step in carbendazim degradation.</title>
        <authorList>
            <person name="Zhang M."/>
            <person name="Bai X."/>
            <person name="Li Q."/>
            <person name="Zhang L."/>
            <person name="Zhu Q."/>
            <person name="Gao S."/>
            <person name="Ke Z."/>
            <person name="Jiang M."/>
            <person name="Hu J."/>
            <person name="Qiu J."/>
            <person name="Hong Q."/>
        </authorList>
    </citation>
    <scope>NUCLEOTIDE SEQUENCE [LARGE SCALE GENOMIC DNA]</scope>
    <source>
        <strain evidence="4">djl-6</strain>
    </source>
</reference>
<sequence length="245" mass="26488">MAAALAAAPTAARTLAEVQARGVISMCAHPNALPHASDKPEAPGFQVEIGRALAAALGLRLHVDWIIPRMRAGLVDCDMLLDTIADPDAQRGPIRLTKPYQKSGVALAVGRGNDSVQRFQDIAAGRRVGVMINSVASRLLNQRGLYTVPYAFEGEMVGDLAKGEIDACAVSPATVAYYIRAHPDAGLRYVHAYDSEPELRWNLAVGLRRSDEGLVDALNKALEKLSEDGTLQRIYAQYGVEYRRP</sequence>
<feature type="domain" description="Solute-binding protein family 3/N-terminal" evidence="2">
    <location>
        <begin position="23"/>
        <end position="241"/>
    </location>
</feature>
<keyword evidence="1" id="KW-0732">Signal</keyword>
<name>A0AB38RNJ4_RHOSG</name>
<dbReference type="SUPFAM" id="SSF53850">
    <property type="entry name" value="Periplasmic binding protein-like II"/>
    <property type="match status" value="1"/>
</dbReference>
<dbReference type="PANTHER" id="PTHR35936:SF32">
    <property type="entry name" value="MEMBRANE-BOUND LYTIC MUREIN TRANSGLYCOSYLASE F"/>
    <property type="match status" value="1"/>
</dbReference>
<dbReference type="Pfam" id="PF00497">
    <property type="entry name" value="SBP_bac_3"/>
    <property type="match status" value="1"/>
</dbReference>
<dbReference type="SMART" id="SM00062">
    <property type="entry name" value="PBPb"/>
    <property type="match status" value="1"/>
</dbReference>
<evidence type="ECO:0000313" key="4">
    <source>
        <dbReference type="Proteomes" id="UP000831484"/>
    </source>
</evidence>
<organism evidence="3 4">
    <name type="scientific">Rhodococcus qingshengii JCM 15477</name>
    <dbReference type="NCBI Taxonomy" id="1303681"/>
    <lineage>
        <taxon>Bacteria</taxon>
        <taxon>Bacillati</taxon>
        <taxon>Actinomycetota</taxon>
        <taxon>Actinomycetes</taxon>
        <taxon>Mycobacteriales</taxon>
        <taxon>Nocardiaceae</taxon>
        <taxon>Rhodococcus</taxon>
        <taxon>Rhodococcus erythropolis group</taxon>
    </lineage>
</organism>
<dbReference type="AlphaFoldDB" id="A0AB38RNJ4"/>
<dbReference type="RefSeq" id="WP_197486151.1">
    <property type="nucleotide sequence ID" value="NZ_CP096568.1"/>
</dbReference>
<dbReference type="EMBL" id="CP096568">
    <property type="protein sequence ID" value="UPU46922.1"/>
    <property type="molecule type" value="Genomic_DNA"/>
</dbReference>
<evidence type="ECO:0000313" key="3">
    <source>
        <dbReference type="EMBL" id="UPU46922.1"/>
    </source>
</evidence>
<dbReference type="PANTHER" id="PTHR35936">
    <property type="entry name" value="MEMBRANE-BOUND LYTIC MUREIN TRANSGLYCOSYLASE F"/>
    <property type="match status" value="1"/>
</dbReference>
<gene>
    <name evidence="3" type="ORF">M0639_34405</name>
</gene>
<accession>A0AB38RNJ4</accession>
<keyword evidence="4" id="KW-1185">Reference proteome</keyword>
<evidence type="ECO:0000256" key="1">
    <source>
        <dbReference type="ARBA" id="ARBA00022729"/>
    </source>
</evidence>
<dbReference type="InterPro" id="IPR001638">
    <property type="entry name" value="Solute-binding_3/MltF_N"/>
</dbReference>
<keyword evidence="3" id="KW-0614">Plasmid</keyword>
<proteinExistence type="predicted"/>
<dbReference type="Gene3D" id="3.40.190.10">
    <property type="entry name" value="Periplasmic binding protein-like II"/>
    <property type="match status" value="2"/>
</dbReference>